<dbReference type="CDD" id="cd03228">
    <property type="entry name" value="ABCC_MRP_Like"/>
    <property type="match status" value="1"/>
</dbReference>
<keyword evidence="5 7" id="KW-1133">Transmembrane helix</keyword>
<keyword evidence="3" id="KW-0547">Nucleotide-binding</keyword>
<dbReference type="InterPro" id="IPR003439">
    <property type="entry name" value="ABC_transporter-like_ATP-bd"/>
</dbReference>
<dbReference type="SUPFAM" id="SSF52540">
    <property type="entry name" value="P-loop containing nucleoside triphosphate hydrolases"/>
    <property type="match status" value="2"/>
</dbReference>
<evidence type="ECO:0000313" key="11">
    <source>
        <dbReference type="Proteomes" id="UP001501821"/>
    </source>
</evidence>
<keyword evidence="11" id="KW-1185">Reference proteome</keyword>
<reference evidence="11" key="1">
    <citation type="journal article" date="2019" name="Int. J. Syst. Evol. Microbiol.">
        <title>The Global Catalogue of Microorganisms (GCM) 10K type strain sequencing project: providing services to taxonomists for standard genome sequencing and annotation.</title>
        <authorList>
            <consortium name="The Broad Institute Genomics Platform"/>
            <consortium name="The Broad Institute Genome Sequencing Center for Infectious Disease"/>
            <person name="Wu L."/>
            <person name="Ma J."/>
        </authorList>
    </citation>
    <scope>NUCLEOTIDE SEQUENCE [LARGE SCALE GENOMIC DNA]</scope>
    <source>
        <strain evidence="11">JCM 16953</strain>
    </source>
</reference>
<evidence type="ECO:0000256" key="7">
    <source>
        <dbReference type="SAM" id="Phobius"/>
    </source>
</evidence>
<proteinExistence type="predicted"/>
<dbReference type="InterPro" id="IPR017871">
    <property type="entry name" value="ABC_transporter-like_CS"/>
</dbReference>
<evidence type="ECO:0000259" key="9">
    <source>
        <dbReference type="PROSITE" id="PS50929"/>
    </source>
</evidence>
<feature type="transmembrane region" description="Helical" evidence="7">
    <location>
        <begin position="603"/>
        <end position="621"/>
    </location>
</feature>
<dbReference type="Gene3D" id="3.40.50.300">
    <property type="entry name" value="P-loop containing nucleotide triphosphate hydrolases"/>
    <property type="match status" value="2"/>
</dbReference>
<name>A0ABP7I810_9ACTN</name>
<feature type="transmembrane region" description="Helical" evidence="7">
    <location>
        <begin position="153"/>
        <end position="173"/>
    </location>
</feature>
<feature type="transmembrane region" description="Helical" evidence="7">
    <location>
        <begin position="689"/>
        <end position="707"/>
    </location>
</feature>
<evidence type="ECO:0000313" key="10">
    <source>
        <dbReference type="EMBL" id="GAA3811830.1"/>
    </source>
</evidence>
<dbReference type="EMBL" id="BAABAH010000003">
    <property type="protein sequence ID" value="GAA3811830.1"/>
    <property type="molecule type" value="Genomic_DNA"/>
</dbReference>
<feature type="transmembrane region" description="Helical" evidence="7">
    <location>
        <begin position="20"/>
        <end position="41"/>
    </location>
</feature>
<dbReference type="InterPro" id="IPR039421">
    <property type="entry name" value="Type_1_exporter"/>
</dbReference>
<organism evidence="10 11">
    <name type="scientific">Nocardioides panacisoli</name>
    <dbReference type="NCBI Taxonomy" id="627624"/>
    <lineage>
        <taxon>Bacteria</taxon>
        <taxon>Bacillati</taxon>
        <taxon>Actinomycetota</taxon>
        <taxon>Actinomycetes</taxon>
        <taxon>Propionibacteriales</taxon>
        <taxon>Nocardioidaceae</taxon>
        <taxon>Nocardioides</taxon>
    </lineage>
</organism>
<dbReference type="NCBIfam" id="TIGR02857">
    <property type="entry name" value="CydD"/>
    <property type="match status" value="1"/>
</dbReference>
<dbReference type="PROSITE" id="PS50893">
    <property type="entry name" value="ABC_TRANSPORTER_2"/>
    <property type="match status" value="2"/>
</dbReference>
<keyword evidence="6 7" id="KW-0472">Membrane</keyword>
<feature type="transmembrane region" description="Helical" evidence="7">
    <location>
        <begin position="259"/>
        <end position="276"/>
    </location>
</feature>
<feature type="transmembrane region" description="Helical" evidence="7">
    <location>
        <begin position="713"/>
        <end position="733"/>
    </location>
</feature>
<feature type="domain" description="ABC transmembrane type-1" evidence="9">
    <location>
        <begin position="572"/>
        <end position="834"/>
    </location>
</feature>
<evidence type="ECO:0000259" key="8">
    <source>
        <dbReference type="PROSITE" id="PS50893"/>
    </source>
</evidence>
<feature type="domain" description="ABC transporter" evidence="8">
    <location>
        <begin position="883"/>
        <end position="1108"/>
    </location>
</feature>
<dbReference type="Pfam" id="PF00005">
    <property type="entry name" value="ABC_tran"/>
    <property type="match status" value="2"/>
</dbReference>
<gene>
    <name evidence="10" type="primary">cydD</name>
    <name evidence="10" type="ORF">GCM10022242_12900</name>
</gene>
<feature type="transmembrane region" description="Helical" evidence="7">
    <location>
        <begin position="797"/>
        <end position="815"/>
    </location>
</feature>
<protein>
    <submittedName>
        <fullName evidence="10">Thiol reductant ABC exporter subunit CydD</fullName>
    </submittedName>
</protein>
<dbReference type="InterPro" id="IPR011527">
    <property type="entry name" value="ABC1_TM_dom"/>
</dbReference>
<dbReference type="InterPro" id="IPR014216">
    <property type="entry name" value="ABC_transptr_CydD"/>
</dbReference>
<dbReference type="NCBIfam" id="TIGR02868">
    <property type="entry name" value="CydC"/>
    <property type="match status" value="1"/>
</dbReference>
<dbReference type="RefSeq" id="WP_344773493.1">
    <property type="nucleotide sequence ID" value="NZ_BAABAH010000003.1"/>
</dbReference>
<dbReference type="CDD" id="cd18584">
    <property type="entry name" value="ABC_6TM_AarD_CydD"/>
    <property type="match status" value="1"/>
</dbReference>
<feature type="transmembrane region" description="Helical" evidence="7">
    <location>
        <begin position="127"/>
        <end position="147"/>
    </location>
</feature>
<evidence type="ECO:0000256" key="5">
    <source>
        <dbReference type="ARBA" id="ARBA00022989"/>
    </source>
</evidence>
<dbReference type="InterPro" id="IPR014223">
    <property type="entry name" value="ABC_CydC/D"/>
</dbReference>
<keyword evidence="2 7" id="KW-0812">Transmembrane</keyword>
<dbReference type="PROSITE" id="PS00211">
    <property type="entry name" value="ABC_TRANSPORTER_1"/>
    <property type="match status" value="2"/>
</dbReference>
<feature type="transmembrane region" description="Helical" evidence="7">
    <location>
        <begin position="232"/>
        <end position="253"/>
    </location>
</feature>
<comment type="subcellular location">
    <subcellularLocation>
        <location evidence="1">Cell membrane</location>
        <topology evidence="1">Multi-pass membrane protein</topology>
    </subcellularLocation>
</comment>
<dbReference type="Proteomes" id="UP001501821">
    <property type="component" value="Unassembled WGS sequence"/>
</dbReference>
<feature type="transmembrane region" description="Helical" evidence="7">
    <location>
        <begin position="571"/>
        <end position="597"/>
    </location>
</feature>
<feature type="transmembrane region" description="Helical" evidence="7">
    <location>
        <begin position="53"/>
        <end position="70"/>
    </location>
</feature>
<comment type="caution">
    <text evidence="10">The sequence shown here is derived from an EMBL/GenBank/DDBJ whole genome shotgun (WGS) entry which is preliminary data.</text>
</comment>
<evidence type="ECO:0000256" key="4">
    <source>
        <dbReference type="ARBA" id="ARBA00022840"/>
    </source>
</evidence>
<evidence type="ECO:0000256" key="6">
    <source>
        <dbReference type="ARBA" id="ARBA00023136"/>
    </source>
</evidence>
<dbReference type="PANTHER" id="PTHR24221:SF590">
    <property type="entry name" value="COMPONENT LINKED WITH THE ASSEMBLY OF CYTOCHROME' TRANSPORT TRANSMEMBRANE ATP-BINDING PROTEIN ABC TRANSPORTER CYDD-RELATED"/>
    <property type="match status" value="1"/>
</dbReference>
<dbReference type="InterPro" id="IPR003593">
    <property type="entry name" value="AAA+_ATPase"/>
</dbReference>
<dbReference type="PROSITE" id="PS50929">
    <property type="entry name" value="ABC_TM1F"/>
    <property type="match status" value="2"/>
</dbReference>
<dbReference type="InterPro" id="IPR036640">
    <property type="entry name" value="ABC1_TM_sf"/>
</dbReference>
<dbReference type="PANTHER" id="PTHR24221">
    <property type="entry name" value="ATP-BINDING CASSETTE SUB-FAMILY B"/>
    <property type="match status" value="1"/>
</dbReference>
<dbReference type="SMART" id="SM00382">
    <property type="entry name" value="AAA"/>
    <property type="match status" value="2"/>
</dbReference>
<feature type="domain" description="ABC transporter" evidence="8">
    <location>
        <begin position="324"/>
        <end position="555"/>
    </location>
</feature>
<sequence length="1108" mass="114390">MRPSDPRLRAQLTPARRELAGVGVTGVVAGLLVIGQAWAVAGLLVTVVRGGDLAAWAAAVAGVLIARGIVSGAGDVLAARAAAVVGTVLRHRLLVATLESPDETAAGERTVLATRGVAATEPYLTRYLPAVVMAAVLPPLTVVALATQDLLSAVVVVATLPLIPVFGALVGLATRDRAEEQWRALSSLSGHFVDVVRGLPTLVAHRRARAQSDRIARITDRYRVATLRTLRIAFASSAVLELVATLSVALVAVTVGVRLASGSVGLHTALVVLLLAPEAYWPLRRMGAEFHAAAEGAATFEAAHALLTAEGGAVDAAAPAGASIAMRDLTLTYPGRRVAALALADATIPATGVTAVTGPSGCGKSTLIAALAGLLPAGDALVADGAPIGGTARRAQVALLPQQPRFVAGTIADNLRLARPAASTAELWEALRQVALEVRVQELPDGLDTPLGEDGTTLSAGERARLALARIVLADRPWVLLDEPTAHLDELTERVIVDTIVELGRRSAVVVVAHRPAVVEVADRVLALTRPAPREYPSATAAAPPSAAVAPDPVDVSDPGPAHLPAGRRALLASTVLGALASASGVALTATAGWLIVQASTRPAVLTLLVAIVGVRAFGLARPVLRYAERLLGHDAALRLLARRRVEVYDAVIPLVPARLGRRRGDLLSAVVDDVDSVLDRELRVRMPVRQFALVAIIAATVAGALLPAAGAVVLGFTLVAGPGAYVVARIGAARAERTLVTLRPRLSAAVLDAVQVADELRMWQATRRTADRVSAISAQIGAASTAAMRRRAAARALVLAASAGAMALLAVLGRDGVASGTVSAPVAALLVLLPLALADVAVPLADAGALAVRTQAAGARLRAIEHTAPAVRDTVATARPVGHHVSVAAARGRWHLRGATTQAVTLDLAPGERIALVGPSGSGKSTLAALLLRFLDPVEGRISLGGAPLTAIWLDDVRRTVGLVDDHPHVFGTTLVENVRLARPTATDEEVEDALRRARLGDWLDTLPDGLHTWLGDGHAAISGGERARIGIARSLLADQPVLVLDEPAAHLDHATACELADEVLTGPRARSVLWITHGDVGRDLVDRVVDLDAVPTAQDPADRATG</sequence>
<dbReference type="Pfam" id="PF00664">
    <property type="entry name" value="ABC_membrane"/>
    <property type="match status" value="1"/>
</dbReference>
<evidence type="ECO:0000256" key="1">
    <source>
        <dbReference type="ARBA" id="ARBA00004651"/>
    </source>
</evidence>
<accession>A0ABP7I810</accession>
<dbReference type="InterPro" id="IPR027417">
    <property type="entry name" value="P-loop_NTPase"/>
</dbReference>
<keyword evidence="4" id="KW-0067">ATP-binding</keyword>
<dbReference type="Gene3D" id="1.20.1560.10">
    <property type="entry name" value="ABC transporter type 1, transmembrane domain"/>
    <property type="match status" value="2"/>
</dbReference>
<feature type="transmembrane region" description="Helical" evidence="7">
    <location>
        <begin position="827"/>
        <end position="853"/>
    </location>
</feature>
<dbReference type="SUPFAM" id="SSF90123">
    <property type="entry name" value="ABC transporter transmembrane region"/>
    <property type="match status" value="2"/>
</dbReference>
<feature type="domain" description="ABC transmembrane type-1" evidence="9">
    <location>
        <begin position="20"/>
        <end position="295"/>
    </location>
</feature>
<evidence type="ECO:0000256" key="3">
    <source>
        <dbReference type="ARBA" id="ARBA00022741"/>
    </source>
</evidence>
<evidence type="ECO:0000256" key="2">
    <source>
        <dbReference type="ARBA" id="ARBA00022692"/>
    </source>
</evidence>